<evidence type="ECO:0000313" key="4">
    <source>
        <dbReference type="Proteomes" id="UP000694853"/>
    </source>
</evidence>
<dbReference type="Gene3D" id="3.80.10.10">
    <property type="entry name" value="Ribonuclease Inhibitor"/>
    <property type="match status" value="2"/>
</dbReference>
<reference evidence="4" key="1">
    <citation type="journal article" date="2019" name="Toxins">
        <title>Detection of Abrin-Like and Prepropulchellin-Like Toxin Genes and Transcripts Using Whole Genome Sequencing and Full-Length Transcript Sequencing of Abrus precatorius.</title>
        <authorList>
            <person name="Hovde B.T."/>
            <person name="Daligault H.E."/>
            <person name="Hanschen E.R."/>
            <person name="Kunde Y.A."/>
            <person name="Johnson M.B."/>
            <person name="Starkenburg S.R."/>
            <person name="Johnson S.L."/>
        </authorList>
    </citation>
    <scope>NUCLEOTIDE SEQUENCE [LARGE SCALE GENOMIC DNA]</scope>
</reference>
<gene>
    <name evidence="5" type="primary">LOC113859649</name>
</gene>
<dbReference type="KEGG" id="aprc:113859649"/>
<dbReference type="InterPro" id="IPR032675">
    <property type="entry name" value="LRR_dom_sf"/>
</dbReference>
<organism evidence="4 5">
    <name type="scientific">Abrus precatorius</name>
    <name type="common">Indian licorice</name>
    <name type="synonym">Glycine abrus</name>
    <dbReference type="NCBI Taxonomy" id="3816"/>
    <lineage>
        <taxon>Eukaryota</taxon>
        <taxon>Viridiplantae</taxon>
        <taxon>Streptophyta</taxon>
        <taxon>Embryophyta</taxon>
        <taxon>Tracheophyta</taxon>
        <taxon>Spermatophyta</taxon>
        <taxon>Magnoliopsida</taxon>
        <taxon>eudicotyledons</taxon>
        <taxon>Gunneridae</taxon>
        <taxon>Pentapetalae</taxon>
        <taxon>rosids</taxon>
        <taxon>fabids</taxon>
        <taxon>Fabales</taxon>
        <taxon>Fabaceae</taxon>
        <taxon>Papilionoideae</taxon>
        <taxon>50 kb inversion clade</taxon>
        <taxon>NPAAA clade</taxon>
        <taxon>indigoferoid/millettioid clade</taxon>
        <taxon>Abreae</taxon>
        <taxon>Abrus</taxon>
    </lineage>
</organism>
<name>A0A8B8KW90_ABRPR</name>
<protein>
    <submittedName>
        <fullName evidence="5">Disease resistance-like protein CSA1</fullName>
    </submittedName>
</protein>
<keyword evidence="1" id="KW-0433">Leucine-rich repeat</keyword>
<dbReference type="Pfam" id="PF00560">
    <property type="entry name" value="LRR_1"/>
    <property type="match status" value="1"/>
</dbReference>
<evidence type="ECO:0000259" key="3">
    <source>
        <dbReference type="Pfam" id="PF20160"/>
    </source>
</evidence>
<proteinExistence type="predicted"/>
<dbReference type="SUPFAM" id="SSF52058">
    <property type="entry name" value="L domain-like"/>
    <property type="match status" value="1"/>
</dbReference>
<dbReference type="InterPro" id="IPR044974">
    <property type="entry name" value="Disease_R_plants"/>
</dbReference>
<feature type="domain" description="C-JID" evidence="3">
    <location>
        <begin position="328"/>
        <end position="467"/>
    </location>
</feature>
<dbReference type="Proteomes" id="UP000694853">
    <property type="component" value="Unplaced"/>
</dbReference>
<dbReference type="GeneID" id="113859649"/>
<dbReference type="InterPro" id="IPR001611">
    <property type="entry name" value="Leu-rich_rpt"/>
</dbReference>
<dbReference type="Pfam" id="PF20160">
    <property type="entry name" value="C-JID"/>
    <property type="match status" value="1"/>
</dbReference>
<dbReference type="OrthoDB" id="1435707at2759"/>
<accession>A0A8B8KW90</accession>
<evidence type="ECO:0000256" key="1">
    <source>
        <dbReference type="ARBA" id="ARBA00022614"/>
    </source>
</evidence>
<dbReference type="RefSeq" id="XP_027348167.1">
    <property type="nucleotide sequence ID" value="XM_027492366.1"/>
</dbReference>
<dbReference type="GO" id="GO:0006952">
    <property type="term" value="P:defense response"/>
    <property type="evidence" value="ECO:0007669"/>
    <property type="project" value="InterPro"/>
</dbReference>
<dbReference type="PANTHER" id="PTHR11017">
    <property type="entry name" value="LEUCINE-RICH REPEAT-CONTAINING PROTEIN"/>
    <property type="match status" value="1"/>
</dbReference>
<dbReference type="PROSITE" id="PS51450">
    <property type="entry name" value="LRR"/>
    <property type="match status" value="1"/>
</dbReference>
<reference evidence="5" key="2">
    <citation type="submission" date="2025-08" db="UniProtKB">
        <authorList>
            <consortium name="RefSeq"/>
        </authorList>
    </citation>
    <scope>IDENTIFICATION</scope>
    <source>
        <tissue evidence="5">Young leaves</tissue>
    </source>
</reference>
<dbReference type="InterPro" id="IPR045344">
    <property type="entry name" value="C-JID"/>
</dbReference>
<keyword evidence="4" id="KW-1185">Reference proteome</keyword>
<keyword evidence="2" id="KW-0677">Repeat</keyword>
<sequence length="490" mass="56905">MRHLKLLQFSPVDFCGRLDFLSNELRYLSWCIYPFDYLPSNFQPDNLVGLILNDSRIKKLWKDTKPLPNLRLLDLYRSESLIELPHFGEAPNLERLCLKGCIQLRQIDASIGLLKKLTELDLRECENLISVPSSILGLNSLEYLSLSGCSKLRMLLDEPRDGEHLKKLCRGEAPIHSLSASSILPEDLCSISRMRELDLSYCSLRQIPDTIGNLHCLEWLNLRGNKFGTLPSLKELSKLYYINLASCKQLKCLPELPSRTHLSSEIYLSPFRDVIGSRGINIFDCPELVDREGCSSMCFSWMMQIVKAHHQYPRFSPLRKPCVESVIQGSEIPRWFNNQHEGMGNLMIIDTPPLIQHDNNWIGIACCVIFRFHDRMITTLPIFPLRTEPLHTLGVEIPWVPFNEEDMKTSDRIWLFYFTRQQLISQCCVGRMPDRADFKFKFEIRRTPLFESRVKEYGYRWVYEEDVKHSNVTTMHSGDLLPQKRKAFGN</sequence>
<dbReference type="AlphaFoldDB" id="A0A8B8KW90"/>
<dbReference type="PANTHER" id="PTHR11017:SF259">
    <property type="entry name" value="ADP-RIBOSYL CYCLASE_CYCLIC ADP-RIBOSE HYDROLASE"/>
    <property type="match status" value="1"/>
</dbReference>
<evidence type="ECO:0000313" key="5">
    <source>
        <dbReference type="RefSeq" id="XP_027348167.1"/>
    </source>
</evidence>
<evidence type="ECO:0000256" key="2">
    <source>
        <dbReference type="ARBA" id="ARBA00022737"/>
    </source>
</evidence>